<feature type="transmembrane region" description="Helical" evidence="1">
    <location>
        <begin position="35"/>
        <end position="53"/>
    </location>
</feature>
<evidence type="ECO:0000259" key="2">
    <source>
        <dbReference type="Pfam" id="PF02698"/>
    </source>
</evidence>
<dbReference type="PANTHER" id="PTHR30336:SF4">
    <property type="entry name" value="ENVELOPE BIOGENESIS FACTOR ELYC"/>
    <property type="match status" value="1"/>
</dbReference>
<feature type="transmembrane region" description="Helical" evidence="1">
    <location>
        <begin position="59"/>
        <end position="83"/>
    </location>
</feature>
<dbReference type="OrthoDB" id="9782395at2"/>
<proteinExistence type="predicted"/>
<feature type="transmembrane region" description="Helical" evidence="1">
    <location>
        <begin position="6"/>
        <end position="23"/>
    </location>
</feature>
<keyword evidence="4" id="KW-1185">Reference proteome</keyword>
<reference evidence="3 4" key="1">
    <citation type="submission" date="2014-03" db="EMBL/GenBank/DDBJ databases">
        <title>Genomics of Bifidobacteria.</title>
        <authorList>
            <person name="Ventura M."/>
            <person name="Milani C."/>
            <person name="Lugli G.A."/>
        </authorList>
    </citation>
    <scope>NUCLEOTIDE SEQUENCE [LARGE SCALE GENOMIC DNA]</scope>
    <source>
        <strain evidence="3 4">LMG 21775</strain>
    </source>
</reference>
<dbReference type="EMBL" id="JGZI01000010">
    <property type="protein sequence ID" value="KFI81338.1"/>
    <property type="molecule type" value="Genomic_DNA"/>
</dbReference>
<dbReference type="STRING" id="218140.BPSY_1746"/>
<dbReference type="GO" id="GO:0043164">
    <property type="term" value="P:Gram-negative-bacterium-type cell wall biogenesis"/>
    <property type="evidence" value="ECO:0007669"/>
    <property type="project" value="TreeGrafter"/>
</dbReference>
<feature type="transmembrane region" description="Helical" evidence="1">
    <location>
        <begin position="95"/>
        <end position="116"/>
    </location>
</feature>
<dbReference type="AlphaFoldDB" id="A0A087CDI8"/>
<dbReference type="InterPro" id="IPR003848">
    <property type="entry name" value="DUF218"/>
</dbReference>
<dbReference type="Proteomes" id="UP000029050">
    <property type="component" value="Unassembled WGS sequence"/>
</dbReference>
<dbReference type="PANTHER" id="PTHR30336">
    <property type="entry name" value="INNER MEMBRANE PROTEIN, PROBABLE PERMEASE"/>
    <property type="match status" value="1"/>
</dbReference>
<organism evidence="3 4">
    <name type="scientific">Bifidobacterium psychraerophilum</name>
    <dbReference type="NCBI Taxonomy" id="218140"/>
    <lineage>
        <taxon>Bacteria</taxon>
        <taxon>Bacillati</taxon>
        <taxon>Actinomycetota</taxon>
        <taxon>Actinomycetes</taxon>
        <taxon>Bifidobacteriales</taxon>
        <taxon>Bifidobacteriaceae</taxon>
        <taxon>Bifidobacterium</taxon>
    </lineage>
</organism>
<accession>A0A087CDI8</accession>
<evidence type="ECO:0000256" key="1">
    <source>
        <dbReference type="SAM" id="Phobius"/>
    </source>
</evidence>
<comment type="caution">
    <text evidence="3">The sequence shown here is derived from an EMBL/GenBank/DDBJ whole genome shotgun (WGS) entry which is preliminary data.</text>
</comment>
<gene>
    <name evidence="3" type="ORF">BPSY_1746</name>
</gene>
<dbReference type="eggNOG" id="COG1434">
    <property type="taxonomic scope" value="Bacteria"/>
</dbReference>
<feature type="domain" description="DUF218" evidence="2">
    <location>
        <begin position="161"/>
        <end position="307"/>
    </location>
</feature>
<dbReference type="InterPro" id="IPR051599">
    <property type="entry name" value="Cell_Envelope_Assoc"/>
</dbReference>
<dbReference type="GeneID" id="98300940"/>
<dbReference type="CDD" id="cd06259">
    <property type="entry name" value="YdcF-like"/>
    <property type="match status" value="1"/>
</dbReference>
<keyword evidence="1" id="KW-1133">Transmembrane helix</keyword>
<keyword evidence="1" id="KW-0472">Membrane</keyword>
<dbReference type="InterPro" id="IPR014729">
    <property type="entry name" value="Rossmann-like_a/b/a_fold"/>
</dbReference>
<sequence length="338" mass="38249">MENAFALAIVYGPVVFFGLLFLFSYMKEPRQFRNAIYLAVFIILLATCLLFRFGQEWMVLPIFIAVISCPLIVVIFLIWNTVLVVRHEGLSLPTLLPALLAAAIVAYLALMPLLAVLRAPEWLTSIAALFLAAGLWFFFSFVALLLYSWFYRLLPRNRHYDYIIIHGAGLNGKKPTPLLRGRLDKALQLWEKQGRKPLLITSGGQGADEEISEADAMHDYLVNEQQVPESSILKEDRSTTTLENLQYSKSLMDEHSGASTYRCALVTSDYHVFRAAEYAHKAGLNADGIGSHTRGYYWPTAFIREFIAISVAHKWPYIVIAGFWALSAAVELFKYFIH</sequence>
<name>A0A087CDI8_9BIFI</name>
<dbReference type="GO" id="GO:0005886">
    <property type="term" value="C:plasma membrane"/>
    <property type="evidence" value="ECO:0007669"/>
    <property type="project" value="TreeGrafter"/>
</dbReference>
<dbReference type="RefSeq" id="WP_033495350.1">
    <property type="nucleotide sequence ID" value="NZ_JGZI01000010.1"/>
</dbReference>
<keyword evidence="1" id="KW-0812">Transmembrane</keyword>
<evidence type="ECO:0000313" key="4">
    <source>
        <dbReference type="Proteomes" id="UP000029050"/>
    </source>
</evidence>
<dbReference type="GO" id="GO:0000270">
    <property type="term" value="P:peptidoglycan metabolic process"/>
    <property type="evidence" value="ECO:0007669"/>
    <property type="project" value="TreeGrafter"/>
</dbReference>
<evidence type="ECO:0000313" key="3">
    <source>
        <dbReference type="EMBL" id="KFI81338.1"/>
    </source>
</evidence>
<protein>
    <recommendedName>
        <fullName evidence="2">DUF218 domain-containing protein</fullName>
    </recommendedName>
</protein>
<feature type="transmembrane region" description="Helical" evidence="1">
    <location>
        <begin position="122"/>
        <end position="150"/>
    </location>
</feature>
<feature type="transmembrane region" description="Helical" evidence="1">
    <location>
        <begin position="315"/>
        <end position="337"/>
    </location>
</feature>
<dbReference type="Pfam" id="PF02698">
    <property type="entry name" value="DUF218"/>
    <property type="match status" value="1"/>
</dbReference>
<dbReference type="Gene3D" id="3.40.50.620">
    <property type="entry name" value="HUPs"/>
    <property type="match status" value="1"/>
</dbReference>